<dbReference type="Gene3D" id="2.40.160.50">
    <property type="entry name" value="membrane protein fhac: a member of the omp85/tpsb transporter family"/>
    <property type="match status" value="1"/>
</dbReference>
<feature type="domain" description="POTRA" evidence="10">
    <location>
        <begin position="46"/>
        <end position="113"/>
    </location>
</feature>
<comment type="function">
    <text evidence="8">Part of the outer membrane protein assembly complex, which is involved in assembly and insertion of beta-barrel proteins into the outer membrane.</text>
</comment>
<evidence type="ECO:0000256" key="5">
    <source>
        <dbReference type="ARBA" id="ARBA00022737"/>
    </source>
</evidence>
<feature type="domain" description="POTRA" evidence="10">
    <location>
        <begin position="114"/>
        <end position="194"/>
    </location>
</feature>
<dbReference type="Pfam" id="PF01103">
    <property type="entry name" value="Omp85"/>
    <property type="match status" value="1"/>
</dbReference>
<dbReference type="GO" id="GO:0051205">
    <property type="term" value="P:protein insertion into membrane"/>
    <property type="evidence" value="ECO:0007669"/>
    <property type="project" value="UniProtKB-UniRule"/>
</dbReference>
<dbReference type="FunFam" id="3.10.20.310:FF:000002">
    <property type="entry name" value="Outer membrane protein assembly factor BamA"/>
    <property type="match status" value="1"/>
</dbReference>
<evidence type="ECO:0000313" key="11">
    <source>
        <dbReference type="EMBL" id="CDI03691.1"/>
    </source>
</evidence>
<dbReference type="EMBL" id="CBTJ020000071">
    <property type="protein sequence ID" value="CDI03691.1"/>
    <property type="molecule type" value="Genomic_DNA"/>
</dbReference>
<keyword evidence="12" id="KW-1185">Reference proteome</keyword>
<comment type="caution">
    <text evidence="11">The sequence shown here is derived from an EMBL/GenBank/DDBJ whole genome shotgun (WGS) entry which is preliminary data.</text>
</comment>
<dbReference type="InterPro" id="IPR023707">
    <property type="entry name" value="OM_assembly_BamA"/>
</dbReference>
<reference evidence="11" key="1">
    <citation type="submission" date="2013-07" db="EMBL/GenBank/DDBJ databases">
        <authorList>
            <person name="McIlroy S."/>
        </authorList>
    </citation>
    <scope>NUCLEOTIDE SEQUENCE [LARGE SCALE GENOMIC DNA]</scope>
    <source>
        <strain evidence="11">Run_A_D11</strain>
    </source>
</reference>
<organism evidence="11 12">
    <name type="scientific">Candidatus Competibacter denitrificans Run_A_D11</name>
    <dbReference type="NCBI Taxonomy" id="1400863"/>
    <lineage>
        <taxon>Bacteria</taxon>
        <taxon>Pseudomonadati</taxon>
        <taxon>Pseudomonadota</taxon>
        <taxon>Gammaproteobacteria</taxon>
        <taxon>Candidatus Competibacteraceae</taxon>
        <taxon>Candidatus Competibacter</taxon>
    </lineage>
</organism>
<dbReference type="NCBIfam" id="TIGR03303">
    <property type="entry name" value="OM_YaeT"/>
    <property type="match status" value="1"/>
</dbReference>
<evidence type="ECO:0000256" key="7">
    <source>
        <dbReference type="ARBA" id="ARBA00023237"/>
    </source>
</evidence>
<name>W6M706_9GAMM</name>
<proteinExistence type="inferred from homology"/>
<dbReference type="Gene3D" id="3.10.20.310">
    <property type="entry name" value="membrane protein fhac"/>
    <property type="match status" value="5"/>
</dbReference>
<accession>W6M706</accession>
<keyword evidence="7 8" id="KW-0998">Cell outer membrane</keyword>
<keyword evidence="3 8" id="KW-0812">Transmembrane</keyword>
<evidence type="ECO:0000256" key="6">
    <source>
        <dbReference type="ARBA" id="ARBA00023136"/>
    </source>
</evidence>
<dbReference type="PANTHER" id="PTHR12815:SF23">
    <property type="entry name" value="OUTER MEMBRANE PROTEIN ASSEMBLY FACTOR BAMA"/>
    <property type="match status" value="1"/>
</dbReference>
<keyword evidence="2 8" id="KW-1134">Transmembrane beta strand</keyword>
<evidence type="ECO:0000256" key="1">
    <source>
        <dbReference type="ARBA" id="ARBA00004370"/>
    </source>
</evidence>
<keyword evidence="5 8" id="KW-0677">Repeat</keyword>
<evidence type="ECO:0000256" key="9">
    <source>
        <dbReference type="NCBIfam" id="TIGR03303"/>
    </source>
</evidence>
<evidence type="ECO:0000256" key="2">
    <source>
        <dbReference type="ARBA" id="ARBA00022452"/>
    </source>
</evidence>
<dbReference type="Proteomes" id="UP000035760">
    <property type="component" value="Unassembled WGS sequence"/>
</dbReference>
<comment type="subunit">
    <text evidence="8">Part of the Bam complex.</text>
</comment>
<dbReference type="GO" id="GO:0043165">
    <property type="term" value="P:Gram-negative-bacterium-type cell outer membrane assembly"/>
    <property type="evidence" value="ECO:0007669"/>
    <property type="project" value="UniProtKB-UniRule"/>
</dbReference>
<evidence type="ECO:0000256" key="3">
    <source>
        <dbReference type="ARBA" id="ARBA00022692"/>
    </source>
</evidence>
<protein>
    <recommendedName>
        <fullName evidence="8 9">Outer membrane protein assembly factor BamA</fullName>
    </recommendedName>
</protein>
<keyword evidence="4 8" id="KW-0732">Signal</keyword>
<evidence type="ECO:0000259" key="10">
    <source>
        <dbReference type="PROSITE" id="PS51779"/>
    </source>
</evidence>
<dbReference type="PANTHER" id="PTHR12815">
    <property type="entry name" value="SORTING AND ASSEMBLY MACHINERY SAMM50 PROTEIN FAMILY MEMBER"/>
    <property type="match status" value="1"/>
</dbReference>
<dbReference type="HAMAP" id="MF_01430">
    <property type="entry name" value="OM_assembly_BamA"/>
    <property type="match status" value="1"/>
</dbReference>
<evidence type="ECO:0000256" key="4">
    <source>
        <dbReference type="ARBA" id="ARBA00022729"/>
    </source>
</evidence>
<dbReference type="FunFam" id="3.10.20.310:FF:000001">
    <property type="entry name" value="Outer membrane protein assembly factor BamA"/>
    <property type="match status" value="1"/>
</dbReference>
<keyword evidence="6 8" id="KW-0472">Membrane</keyword>
<dbReference type="PROSITE" id="PS51779">
    <property type="entry name" value="POTRA"/>
    <property type="match status" value="4"/>
</dbReference>
<dbReference type="InterPro" id="IPR034746">
    <property type="entry name" value="POTRA"/>
</dbReference>
<reference evidence="11" key="2">
    <citation type="submission" date="2014-03" db="EMBL/GenBank/DDBJ databases">
        <title>Candidatus Competibacter-lineage genomes retrieved from metagenomes reveal functional metabolic diversity.</title>
        <authorList>
            <person name="McIlroy S.J."/>
            <person name="Albertsen M."/>
            <person name="Andresen E.K."/>
            <person name="Saunders A.M."/>
            <person name="Kristiansen R."/>
            <person name="Stokholm-Bjerregaard M."/>
            <person name="Nielsen K.L."/>
            <person name="Nielsen P.H."/>
        </authorList>
    </citation>
    <scope>NUCLEOTIDE SEQUENCE</scope>
    <source>
        <strain evidence="11">Run_A_D11</strain>
    </source>
</reference>
<dbReference type="InterPro" id="IPR010827">
    <property type="entry name" value="BamA/TamA_POTRA"/>
</dbReference>
<gene>
    <name evidence="11" type="primary">ecfK</name>
    <name evidence="8" type="synonym">bamA</name>
    <name evidence="11" type="ORF">BN873_610088</name>
</gene>
<sequence>MISAVCWDEIANPGAWSGRSLMKAYRYFLIFLMFSAAVSGAEAADFVVKDIQVEGLQRISAGTVFNYLPVQVGSTVSEKDYPELIRALFKTGFFADVNLERRDNVLVVTVTERPAIAEVKITGNKDISTDDLKKALTGVGLAEGRVFDRSLLDKVEQELLQQYYSRGRYGVRIKSGMQALERNRVAITIDIAEGEVASINRINIVGNKAFSDKQLLKELQLSTSGWFSFFTKDDQYSKQKLAADLETLRSFYLDRGYLKFNVESTQVSITPDKQDVYITINVSEGEPYILDNAQLAGEFGVVPQEDLRKLITLEAGETFSRAKMTEIAKKMGDRLGEEGYSFANINTVPQVDDEHKKVALTFVVDPGKRVYVRRVNFQGNTKTQDEVLRREVRQMEGGWVSTKDLDRSKTRLQRLDYLESVNVEMPAVPGTNDQVDVNYTIVERSSNSLMFGIGYGQESGLLLNASLTQNNFLGTGNQLGIVFNNSDIGQNYNISFNNPYYTLDGVSLGFRLYYRDIESSKLNTANYIQNVFGGQVTFGFPLNEFDTLRLSPGYEHIWIDTTKDTPTEILDYLARNGDSYDQFKLDASWAHDTRDRALFPTSGGLSQVAAEIALPGSTAEYYKLNYRGIVYFPFTRWLTWSVGGEIGYGDGYGNTDGVPFFENFYAGGLRSVRGYKANTLGPRYSNDEPSGGVFKTVASTQFILPVPFIEKAENVRVATFFDIGNVFGSVDAFDVSELRYSAGLAGIWVSPFGPIVLSVAAPLNAKSGDKKEYFQFSFGIPFN</sequence>
<evidence type="ECO:0000313" key="12">
    <source>
        <dbReference type="Proteomes" id="UP000035760"/>
    </source>
</evidence>
<feature type="domain" description="POTRA" evidence="10">
    <location>
        <begin position="370"/>
        <end position="444"/>
    </location>
</feature>
<dbReference type="InterPro" id="IPR000184">
    <property type="entry name" value="Bac_surfAg_D15"/>
</dbReference>
<dbReference type="AlphaFoldDB" id="W6M706"/>
<comment type="similarity">
    <text evidence="8">Belongs to the BamA family.</text>
</comment>
<dbReference type="InterPro" id="IPR039910">
    <property type="entry name" value="D15-like"/>
</dbReference>
<evidence type="ECO:0000256" key="8">
    <source>
        <dbReference type="HAMAP-Rule" id="MF_01430"/>
    </source>
</evidence>
<comment type="subcellular location">
    <subcellularLocation>
        <location evidence="8">Cell outer membrane</location>
    </subcellularLocation>
    <subcellularLocation>
        <location evidence="1">Membrane</location>
    </subcellularLocation>
</comment>
<dbReference type="STRING" id="1400863.BN873_610088"/>
<dbReference type="FunFam" id="3.10.20.310:FF:000003">
    <property type="entry name" value="Outer membrane protein assembly factor BamA"/>
    <property type="match status" value="1"/>
</dbReference>
<dbReference type="PIRSF" id="PIRSF006076">
    <property type="entry name" value="OM_assembly_OMP85"/>
    <property type="match status" value="1"/>
</dbReference>
<dbReference type="Pfam" id="PF07244">
    <property type="entry name" value="POTRA"/>
    <property type="match status" value="4"/>
</dbReference>
<dbReference type="GO" id="GO:1990063">
    <property type="term" value="C:Bam protein complex"/>
    <property type="evidence" value="ECO:0007669"/>
    <property type="project" value="TreeGrafter"/>
</dbReference>
<feature type="domain" description="POTRA" evidence="10">
    <location>
        <begin position="197"/>
        <end position="285"/>
    </location>
</feature>